<dbReference type="CDD" id="cd07025">
    <property type="entry name" value="Peptidase_S66"/>
    <property type="match status" value="1"/>
</dbReference>
<dbReference type="InterPro" id="IPR040921">
    <property type="entry name" value="Peptidase_S66C"/>
</dbReference>
<evidence type="ECO:0000256" key="3">
    <source>
        <dbReference type="ARBA" id="ARBA00022670"/>
    </source>
</evidence>
<dbReference type="SUPFAM" id="SSF52317">
    <property type="entry name" value="Class I glutamine amidotransferase-like"/>
    <property type="match status" value="1"/>
</dbReference>
<feature type="active site" description="Nucleophile" evidence="6">
    <location>
        <position position="112"/>
    </location>
</feature>
<gene>
    <name evidence="9" type="ORF">LY01_00204</name>
</gene>
<evidence type="ECO:0000256" key="6">
    <source>
        <dbReference type="PIRSR" id="PIRSR028757-1"/>
    </source>
</evidence>
<comment type="caution">
    <text evidence="9">The sequence shown here is derived from an EMBL/GenBank/DDBJ whole genome shotgun (WGS) entry which is preliminary data.</text>
</comment>
<dbReference type="RefSeq" id="WP_104513952.1">
    <property type="nucleotide sequence ID" value="NZ_MQVW01000022.1"/>
</dbReference>
<dbReference type="InterPro" id="IPR027478">
    <property type="entry name" value="LdcA_N"/>
</dbReference>
<dbReference type="PIRSF" id="PIRSF028757">
    <property type="entry name" value="LD-carboxypeptidase"/>
    <property type="match status" value="1"/>
</dbReference>
<evidence type="ECO:0000256" key="4">
    <source>
        <dbReference type="ARBA" id="ARBA00022801"/>
    </source>
</evidence>
<dbReference type="PANTHER" id="PTHR30237:SF2">
    <property type="entry name" value="MUREIN TETRAPEPTIDE CARBOXYPEPTIDASE"/>
    <property type="match status" value="1"/>
</dbReference>
<comment type="similarity">
    <text evidence="1">Belongs to the peptidase S66 family.</text>
</comment>
<proteinExistence type="inferred from homology"/>
<dbReference type="Gene3D" id="3.40.50.10740">
    <property type="entry name" value="Class I glutamine amidotransferase-like"/>
    <property type="match status" value="1"/>
</dbReference>
<keyword evidence="4" id="KW-0378">Hydrolase</keyword>
<dbReference type="Proteomes" id="UP000239002">
    <property type="component" value="Unassembled WGS sequence"/>
</dbReference>
<dbReference type="GO" id="GO:0004180">
    <property type="term" value="F:carboxypeptidase activity"/>
    <property type="evidence" value="ECO:0007669"/>
    <property type="project" value="UniProtKB-KW"/>
</dbReference>
<name>A0A2S6IQ51_9FLAO</name>
<dbReference type="InterPro" id="IPR003507">
    <property type="entry name" value="S66_fam"/>
</dbReference>
<keyword evidence="10" id="KW-1185">Reference proteome</keyword>
<dbReference type="InterPro" id="IPR027461">
    <property type="entry name" value="Carboxypeptidase_A_C_sf"/>
</dbReference>
<protein>
    <submittedName>
        <fullName evidence="9">Muramoyltetrapeptide carboxypeptidase</fullName>
    </submittedName>
</protein>
<evidence type="ECO:0000256" key="5">
    <source>
        <dbReference type="ARBA" id="ARBA00022825"/>
    </source>
</evidence>
<feature type="active site" description="Charge relay system" evidence="6">
    <location>
        <position position="274"/>
    </location>
</feature>
<sequence>MNYHSIPKLKEADHVRILCTARSAQKSQLAPAKNLLESWGLRVSYGNTIGKIEHQLGGTKEERLADLQDSINNTDVDAVWIARGGYGTVQLIDAIDFSDSMKVKSTVIIGYSDVTLLHGKLQSQGFASLHSFMPLELSKKPDSSIESLRRALFGESQTITIKNNFSLSSQVIKAPVTGGNLSILYSMLGSDTFPETDDHILFIEDIDEYLYHIERMMYSLKRAGKLKNIKALLVGGMTDMNDHEIPFGKNAQEIILSLTESYDFPVIFNFPAGHIKDNRSLILGREMTISITPASINFNQ</sequence>
<dbReference type="OrthoDB" id="9807329at2"/>
<dbReference type="Gene3D" id="3.50.30.60">
    <property type="entry name" value="LD-carboxypeptidase A C-terminal domain-like"/>
    <property type="match status" value="1"/>
</dbReference>
<dbReference type="GO" id="GO:0006508">
    <property type="term" value="P:proteolysis"/>
    <property type="evidence" value="ECO:0007669"/>
    <property type="project" value="UniProtKB-KW"/>
</dbReference>
<organism evidence="9 10">
    <name type="scientific">Nonlabens xylanidelens</name>
    <dbReference type="NCBI Taxonomy" id="191564"/>
    <lineage>
        <taxon>Bacteria</taxon>
        <taxon>Pseudomonadati</taxon>
        <taxon>Bacteroidota</taxon>
        <taxon>Flavobacteriia</taxon>
        <taxon>Flavobacteriales</taxon>
        <taxon>Flavobacteriaceae</taxon>
        <taxon>Nonlabens</taxon>
    </lineage>
</organism>
<evidence type="ECO:0000313" key="9">
    <source>
        <dbReference type="EMBL" id="PPK96384.1"/>
    </source>
</evidence>
<dbReference type="GO" id="GO:0008236">
    <property type="term" value="F:serine-type peptidase activity"/>
    <property type="evidence" value="ECO:0007669"/>
    <property type="project" value="UniProtKB-KW"/>
</dbReference>
<evidence type="ECO:0000313" key="10">
    <source>
        <dbReference type="Proteomes" id="UP000239002"/>
    </source>
</evidence>
<dbReference type="Pfam" id="PF17676">
    <property type="entry name" value="Peptidase_S66C"/>
    <property type="match status" value="1"/>
</dbReference>
<keyword evidence="2 9" id="KW-0121">Carboxypeptidase</keyword>
<evidence type="ECO:0000259" key="8">
    <source>
        <dbReference type="Pfam" id="PF17676"/>
    </source>
</evidence>
<dbReference type="PANTHER" id="PTHR30237">
    <property type="entry name" value="MURAMOYLTETRAPEPTIDE CARBOXYPEPTIDASE"/>
    <property type="match status" value="1"/>
</dbReference>
<accession>A0A2S6IQ51</accession>
<evidence type="ECO:0000259" key="7">
    <source>
        <dbReference type="Pfam" id="PF02016"/>
    </source>
</evidence>
<feature type="domain" description="LD-carboxypeptidase C-terminal" evidence="8">
    <location>
        <begin position="175"/>
        <end position="289"/>
    </location>
</feature>
<dbReference type="InterPro" id="IPR029062">
    <property type="entry name" value="Class_I_gatase-like"/>
</dbReference>
<keyword evidence="3" id="KW-0645">Protease</keyword>
<dbReference type="EMBL" id="PTJE01000001">
    <property type="protein sequence ID" value="PPK96384.1"/>
    <property type="molecule type" value="Genomic_DNA"/>
</dbReference>
<evidence type="ECO:0000256" key="2">
    <source>
        <dbReference type="ARBA" id="ARBA00022645"/>
    </source>
</evidence>
<dbReference type="InterPro" id="IPR040449">
    <property type="entry name" value="Peptidase_S66_N"/>
</dbReference>
<dbReference type="Pfam" id="PF02016">
    <property type="entry name" value="Peptidase_S66"/>
    <property type="match status" value="1"/>
</dbReference>
<feature type="domain" description="LD-carboxypeptidase N-terminal" evidence="7">
    <location>
        <begin position="15"/>
        <end position="130"/>
    </location>
</feature>
<feature type="active site" description="Charge relay system" evidence="6">
    <location>
        <position position="204"/>
    </location>
</feature>
<dbReference type="AlphaFoldDB" id="A0A2S6IQ51"/>
<reference evidence="9 10" key="1">
    <citation type="submission" date="2018-02" db="EMBL/GenBank/DDBJ databases">
        <title>Genomic Encyclopedia of Archaeal and Bacterial Type Strains, Phase II (KMG-II): from individual species to whole genera.</title>
        <authorList>
            <person name="Goeker M."/>
        </authorList>
    </citation>
    <scope>NUCLEOTIDE SEQUENCE [LARGE SCALE GENOMIC DNA]</scope>
    <source>
        <strain evidence="9 10">DSM 16809</strain>
    </source>
</reference>
<evidence type="ECO:0000256" key="1">
    <source>
        <dbReference type="ARBA" id="ARBA00010233"/>
    </source>
</evidence>
<dbReference type="SUPFAM" id="SSF141986">
    <property type="entry name" value="LD-carboxypeptidase A C-terminal domain-like"/>
    <property type="match status" value="1"/>
</dbReference>
<keyword evidence="5" id="KW-0720">Serine protease</keyword>